<evidence type="ECO:0000256" key="6">
    <source>
        <dbReference type="ARBA" id="ARBA00022741"/>
    </source>
</evidence>
<dbReference type="Gene3D" id="3.30.60.20">
    <property type="match status" value="1"/>
</dbReference>
<evidence type="ECO:0000313" key="13">
    <source>
        <dbReference type="EMBL" id="KAL3684246.1"/>
    </source>
</evidence>
<comment type="catalytic activity">
    <reaction evidence="10">
        <text>thymidine + ATP = dTMP + ADP + H(+)</text>
        <dbReference type="Rhea" id="RHEA:19129"/>
        <dbReference type="ChEBI" id="CHEBI:15378"/>
        <dbReference type="ChEBI" id="CHEBI:17748"/>
        <dbReference type="ChEBI" id="CHEBI:30616"/>
        <dbReference type="ChEBI" id="CHEBI:63528"/>
        <dbReference type="ChEBI" id="CHEBI:456216"/>
        <dbReference type="EC" id="2.7.1.21"/>
    </reaction>
</comment>
<dbReference type="GO" id="GO:0006950">
    <property type="term" value="P:response to stress"/>
    <property type="evidence" value="ECO:0007669"/>
    <property type="project" value="UniProtKB-ARBA"/>
</dbReference>
<evidence type="ECO:0000313" key="14">
    <source>
        <dbReference type="Proteomes" id="UP001633002"/>
    </source>
</evidence>
<keyword evidence="6" id="KW-0547">Nucleotide-binding</keyword>
<proteinExistence type="inferred from homology"/>
<keyword evidence="5" id="KW-0479">Metal-binding</keyword>
<dbReference type="FunFam" id="3.40.50.300:FF:000948">
    <property type="entry name" value="Thymidine kinase"/>
    <property type="match status" value="1"/>
</dbReference>
<dbReference type="Proteomes" id="UP001633002">
    <property type="component" value="Unassembled WGS sequence"/>
</dbReference>
<feature type="compositionally biased region" description="Polar residues" evidence="12">
    <location>
        <begin position="120"/>
        <end position="132"/>
    </location>
</feature>
<evidence type="ECO:0000256" key="3">
    <source>
        <dbReference type="ARBA" id="ARBA00022634"/>
    </source>
</evidence>
<dbReference type="GO" id="GO:0005524">
    <property type="term" value="F:ATP binding"/>
    <property type="evidence" value="ECO:0007669"/>
    <property type="project" value="UniProtKB-KW"/>
</dbReference>
<dbReference type="InterPro" id="IPR027417">
    <property type="entry name" value="P-loop_NTPase"/>
</dbReference>
<evidence type="ECO:0000256" key="12">
    <source>
        <dbReference type="SAM" id="MobiDB-lite"/>
    </source>
</evidence>
<dbReference type="PANTHER" id="PTHR11441:SF0">
    <property type="entry name" value="THYMIDINE KINASE, CYTOSOLIC"/>
    <property type="match status" value="1"/>
</dbReference>
<evidence type="ECO:0000256" key="1">
    <source>
        <dbReference type="ARBA" id="ARBA00007587"/>
    </source>
</evidence>
<evidence type="ECO:0000256" key="2">
    <source>
        <dbReference type="ARBA" id="ARBA00012118"/>
    </source>
</evidence>
<accession>A0ABD3H000</accession>
<evidence type="ECO:0000256" key="5">
    <source>
        <dbReference type="ARBA" id="ARBA00022723"/>
    </source>
</evidence>
<dbReference type="FunFam" id="3.30.60.20:FF:000051">
    <property type="entry name" value="Thymidine kinase"/>
    <property type="match status" value="1"/>
</dbReference>
<dbReference type="GO" id="GO:0071897">
    <property type="term" value="P:DNA biosynthetic process"/>
    <property type="evidence" value="ECO:0007669"/>
    <property type="project" value="UniProtKB-KW"/>
</dbReference>
<dbReference type="EC" id="2.7.1.21" evidence="2"/>
<dbReference type="AlphaFoldDB" id="A0ABD3H000"/>
<keyword evidence="14" id="KW-1185">Reference proteome</keyword>
<feature type="compositionally biased region" description="Basic and acidic residues" evidence="12">
    <location>
        <begin position="133"/>
        <end position="142"/>
    </location>
</feature>
<dbReference type="Pfam" id="PF00265">
    <property type="entry name" value="TK"/>
    <property type="match status" value="1"/>
</dbReference>
<comment type="similarity">
    <text evidence="1 11">Belongs to the thymidine kinase family.</text>
</comment>
<evidence type="ECO:0000256" key="10">
    <source>
        <dbReference type="ARBA" id="ARBA00048254"/>
    </source>
</evidence>
<dbReference type="GO" id="GO:0046872">
    <property type="term" value="F:metal ion binding"/>
    <property type="evidence" value="ECO:0007669"/>
    <property type="project" value="UniProtKB-KW"/>
</dbReference>
<dbReference type="SUPFAM" id="SSF57716">
    <property type="entry name" value="Glucocorticoid receptor-like (DNA-binding domain)"/>
    <property type="match status" value="1"/>
</dbReference>
<keyword evidence="4" id="KW-0808">Transferase</keyword>
<reference evidence="13 14" key="1">
    <citation type="submission" date="2024-09" db="EMBL/GenBank/DDBJ databases">
        <title>Chromosome-scale assembly of Riccia sorocarpa.</title>
        <authorList>
            <person name="Paukszto L."/>
        </authorList>
    </citation>
    <scope>NUCLEOTIDE SEQUENCE [LARGE SCALE GENOMIC DNA]</scope>
    <source>
        <strain evidence="13">LP-2024</strain>
        <tissue evidence="13">Aerial parts of the thallus</tissue>
    </source>
</reference>
<evidence type="ECO:0000256" key="11">
    <source>
        <dbReference type="RuleBase" id="RU004165"/>
    </source>
</evidence>
<dbReference type="EMBL" id="JBJQOH010000006">
    <property type="protein sequence ID" value="KAL3684246.1"/>
    <property type="molecule type" value="Genomic_DNA"/>
</dbReference>
<keyword evidence="8" id="KW-0862">Zinc</keyword>
<dbReference type="Gene3D" id="3.40.50.300">
    <property type="entry name" value="P-loop containing nucleotide triphosphate hydrolases"/>
    <property type="match status" value="1"/>
</dbReference>
<dbReference type="GO" id="GO:0042802">
    <property type="term" value="F:identical protein binding"/>
    <property type="evidence" value="ECO:0007669"/>
    <property type="project" value="UniProtKB-ARBA"/>
</dbReference>
<feature type="compositionally biased region" description="Basic residues" evidence="12">
    <location>
        <begin position="143"/>
        <end position="152"/>
    </location>
</feature>
<dbReference type="InterPro" id="IPR001267">
    <property type="entry name" value="Thymidine_kinase"/>
</dbReference>
<name>A0ABD3H000_9MARC</name>
<feature type="region of interest" description="Disordered" evidence="12">
    <location>
        <begin position="87"/>
        <end position="154"/>
    </location>
</feature>
<gene>
    <name evidence="13" type="ORF">R1sor_002268</name>
</gene>
<organism evidence="13 14">
    <name type="scientific">Riccia sorocarpa</name>
    <dbReference type="NCBI Taxonomy" id="122646"/>
    <lineage>
        <taxon>Eukaryota</taxon>
        <taxon>Viridiplantae</taxon>
        <taxon>Streptophyta</taxon>
        <taxon>Embryophyta</taxon>
        <taxon>Marchantiophyta</taxon>
        <taxon>Marchantiopsida</taxon>
        <taxon>Marchantiidae</taxon>
        <taxon>Marchantiales</taxon>
        <taxon>Ricciaceae</taxon>
        <taxon>Riccia</taxon>
    </lineage>
</organism>
<dbReference type="SUPFAM" id="SSF52540">
    <property type="entry name" value="P-loop containing nucleoside triphosphate hydrolases"/>
    <property type="match status" value="1"/>
</dbReference>
<sequence length="393" mass="42616">MGTSSCGLAKSAWVSGLLVKGKSGSWRGVRVGAHSSSSCFPPTISSSCLMSSRVYQLRAPSTLIIKPLQSNCASVNVPWYPSCWSTRRHGSNGSDSSRGKRNHLRDGSSVSAAAGDCHPPSSSLRVLTSQGKQRTEEIPERGVRKRGKKGSMKQKVGIRAVKNDGLSLLADGAQEEVVSLEVKPFVEKCGSIHLILGPMFAGKSTALLKRAQEEVNAGRKVALVKSDKDSRYGLNAVVTHDGVQMPCYAVPDLASFRTHVGDKTYREFDVIGIDEAQFFTDLYDFCLTAADYEGKTVIAAGLDGDFLRRRFGSTVDLVRVADSVVKLSSRCEICGRPAIFSFRKTLDIQTEIIGGADVYMPVCRQHYVGGQMVMDTACTVLEAHQAVRLRKED</sequence>
<dbReference type="GO" id="GO:0004797">
    <property type="term" value="F:thymidine kinase activity"/>
    <property type="evidence" value="ECO:0007669"/>
    <property type="project" value="UniProtKB-EC"/>
</dbReference>
<dbReference type="PROSITE" id="PS00603">
    <property type="entry name" value="TK_CELLULAR_TYPE"/>
    <property type="match status" value="1"/>
</dbReference>
<protein>
    <recommendedName>
        <fullName evidence="2">thymidine kinase</fullName>
        <ecNumber evidence="2">2.7.1.21</ecNumber>
    </recommendedName>
</protein>
<evidence type="ECO:0000256" key="7">
    <source>
        <dbReference type="ARBA" id="ARBA00022777"/>
    </source>
</evidence>
<dbReference type="InterPro" id="IPR020633">
    <property type="entry name" value="Thymidine_kinase_CS"/>
</dbReference>
<evidence type="ECO:0000256" key="8">
    <source>
        <dbReference type="ARBA" id="ARBA00022833"/>
    </source>
</evidence>
<keyword evidence="7" id="KW-0418">Kinase</keyword>
<comment type="caution">
    <text evidence="13">The sequence shown here is derived from an EMBL/GenBank/DDBJ whole genome shotgun (WGS) entry which is preliminary data.</text>
</comment>
<keyword evidence="9" id="KW-0067">ATP-binding</keyword>
<evidence type="ECO:0000256" key="9">
    <source>
        <dbReference type="ARBA" id="ARBA00022840"/>
    </source>
</evidence>
<evidence type="ECO:0000256" key="4">
    <source>
        <dbReference type="ARBA" id="ARBA00022679"/>
    </source>
</evidence>
<keyword evidence="3" id="KW-0237">DNA synthesis</keyword>
<dbReference type="PANTHER" id="PTHR11441">
    <property type="entry name" value="THYMIDINE KINASE"/>
    <property type="match status" value="1"/>
</dbReference>